<dbReference type="InterPro" id="IPR003661">
    <property type="entry name" value="HisK_dim/P_dom"/>
</dbReference>
<dbReference type="Gene3D" id="3.40.50.2300">
    <property type="match status" value="2"/>
</dbReference>
<dbReference type="GO" id="GO:0000155">
    <property type="term" value="F:phosphorelay sensor kinase activity"/>
    <property type="evidence" value="ECO:0007669"/>
    <property type="project" value="InterPro"/>
</dbReference>
<keyword evidence="3 6" id="KW-0597">Phosphoprotein</keyword>
<proteinExistence type="predicted"/>
<dbReference type="Gene3D" id="1.10.287.130">
    <property type="match status" value="1"/>
</dbReference>
<evidence type="ECO:0000256" key="8">
    <source>
        <dbReference type="SAM" id="MobiDB-lite"/>
    </source>
</evidence>
<feature type="compositionally biased region" description="Basic and acidic residues" evidence="8">
    <location>
        <begin position="565"/>
        <end position="580"/>
    </location>
</feature>
<dbReference type="InterPro" id="IPR004358">
    <property type="entry name" value="Sig_transdc_His_kin-like_C"/>
</dbReference>
<feature type="modified residue" description="4-aspartylphosphate" evidence="6">
    <location>
        <position position="1150"/>
    </location>
</feature>
<feature type="region of interest" description="Disordered" evidence="8">
    <location>
        <begin position="532"/>
        <end position="583"/>
    </location>
</feature>
<dbReference type="Gene3D" id="3.30.70.1230">
    <property type="entry name" value="Nucleotide cyclase"/>
    <property type="match status" value="1"/>
</dbReference>
<dbReference type="Pfam" id="PF00072">
    <property type="entry name" value="Response_reg"/>
    <property type="match status" value="2"/>
</dbReference>
<dbReference type="InterPro" id="IPR029787">
    <property type="entry name" value="Nucleotide_cyclase"/>
</dbReference>
<keyword evidence="7" id="KW-0175">Coiled coil</keyword>
<dbReference type="SMART" id="SM00448">
    <property type="entry name" value="REC"/>
    <property type="match status" value="2"/>
</dbReference>
<feature type="domain" description="Response regulatory" evidence="10">
    <location>
        <begin position="645"/>
        <end position="763"/>
    </location>
</feature>
<dbReference type="InterPro" id="IPR011006">
    <property type="entry name" value="CheY-like_superfamily"/>
</dbReference>
<dbReference type="EMBL" id="HBEO01020282">
    <property type="protein sequence ID" value="CAD8490093.1"/>
    <property type="molecule type" value="Transcribed_RNA"/>
</dbReference>
<dbReference type="Pfam" id="PF00211">
    <property type="entry name" value="Guanylate_cyc"/>
    <property type="match status" value="1"/>
</dbReference>
<protein>
    <recommendedName>
        <fullName evidence="2">histidine kinase</fullName>
        <ecNumber evidence="2">2.7.13.3</ecNumber>
    </recommendedName>
</protein>
<feature type="region of interest" description="Disordered" evidence="8">
    <location>
        <begin position="1215"/>
        <end position="1251"/>
    </location>
</feature>
<gene>
    <name evidence="12" type="ORF">HPHI1048_LOCUS13719</name>
</gene>
<reference evidence="12" key="1">
    <citation type="submission" date="2021-01" db="EMBL/GenBank/DDBJ databases">
        <authorList>
            <person name="Corre E."/>
            <person name="Pelletier E."/>
            <person name="Niang G."/>
            <person name="Scheremetjew M."/>
            <person name="Finn R."/>
            <person name="Kale V."/>
            <person name="Holt S."/>
            <person name="Cochrane G."/>
            <person name="Meng A."/>
            <person name="Brown T."/>
            <person name="Cohen L."/>
        </authorList>
    </citation>
    <scope>NUCLEOTIDE SEQUENCE</scope>
    <source>
        <strain evidence="12">CCMP325</strain>
    </source>
</reference>
<dbReference type="CDD" id="cd16922">
    <property type="entry name" value="HATPase_EvgS-ArcB-TorS-like"/>
    <property type="match status" value="1"/>
</dbReference>
<dbReference type="CDD" id="cd17546">
    <property type="entry name" value="REC_hyHK_CKI1_RcsC-like"/>
    <property type="match status" value="1"/>
</dbReference>
<feature type="domain" description="Response regulatory" evidence="10">
    <location>
        <begin position="1099"/>
        <end position="1214"/>
    </location>
</feature>
<feature type="domain" description="Guanylate cyclase" evidence="11">
    <location>
        <begin position="809"/>
        <end position="958"/>
    </location>
</feature>
<evidence type="ECO:0000256" key="7">
    <source>
        <dbReference type="SAM" id="Coils"/>
    </source>
</evidence>
<dbReference type="GO" id="GO:0005886">
    <property type="term" value="C:plasma membrane"/>
    <property type="evidence" value="ECO:0007669"/>
    <property type="project" value="TreeGrafter"/>
</dbReference>
<dbReference type="InterPro" id="IPR036890">
    <property type="entry name" value="HATPase_C_sf"/>
</dbReference>
<feature type="modified residue" description="4-aspartylphosphate" evidence="6">
    <location>
        <position position="696"/>
    </location>
</feature>
<dbReference type="PANTHER" id="PTHR43047:SF72">
    <property type="entry name" value="OSMOSENSING HISTIDINE PROTEIN KINASE SLN1"/>
    <property type="match status" value="1"/>
</dbReference>
<organism evidence="12">
    <name type="scientific">Hanusia phi</name>
    <dbReference type="NCBI Taxonomy" id="3032"/>
    <lineage>
        <taxon>Eukaryota</taxon>
        <taxon>Cryptophyceae</taxon>
        <taxon>Pyrenomonadales</taxon>
        <taxon>Geminigeraceae</taxon>
        <taxon>Hanusia</taxon>
    </lineage>
</organism>
<evidence type="ECO:0000259" key="10">
    <source>
        <dbReference type="PROSITE" id="PS50110"/>
    </source>
</evidence>
<comment type="catalytic activity">
    <reaction evidence="1">
        <text>ATP + protein L-histidine = ADP + protein N-phospho-L-histidine.</text>
        <dbReference type="EC" id="2.7.13.3"/>
    </reaction>
</comment>
<dbReference type="Pfam" id="PF00512">
    <property type="entry name" value="HisKA"/>
    <property type="match status" value="1"/>
</dbReference>
<dbReference type="CDD" id="cd07302">
    <property type="entry name" value="CHD"/>
    <property type="match status" value="1"/>
</dbReference>
<dbReference type="GO" id="GO:0009927">
    <property type="term" value="F:histidine phosphotransfer kinase activity"/>
    <property type="evidence" value="ECO:0007669"/>
    <property type="project" value="TreeGrafter"/>
</dbReference>
<feature type="compositionally biased region" description="Basic and acidic residues" evidence="8">
    <location>
        <begin position="1215"/>
        <end position="1233"/>
    </location>
</feature>
<dbReference type="InterPro" id="IPR036097">
    <property type="entry name" value="HisK_dim/P_sf"/>
</dbReference>
<evidence type="ECO:0000256" key="4">
    <source>
        <dbReference type="ARBA" id="ARBA00022679"/>
    </source>
</evidence>
<feature type="coiled-coil region" evidence="7">
    <location>
        <begin position="1252"/>
        <end position="1314"/>
    </location>
</feature>
<name>A0A7S0EP08_9CRYP</name>
<evidence type="ECO:0000259" key="11">
    <source>
        <dbReference type="PROSITE" id="PS50125"/>
    </source>
</evidence>
<dbReference type="CDD" id="cd17574">
    <property type="entry name" value="REC_OmpR"/>
    <property type="match status" value="1"/>
</dbReference>
<evidence type="ECO:0000256" key="6">
    <source>
        <dbReference type="PROSITE-ProRule" id="PRU00169"/>
    </source>
</evidence>
<evidence type="ECO:0000256" key="5">
    <source>
        <dbReference type="ARBA" id="ARBA00022777"/>
    </source>
</evidence>
<dbReference type="InterPro" id="IPR001054">
    <property type="entry name" value="A/G_cyclase"/>
</dbReference>
<dbReference type="PROSITE" id="PS50125">
    <property type="entry name" value="GUANYLATE_CYCLASE_2"/>
    <property type="match status" value="1"/>
</dbReference>
<dbReference type="SMART" id="SM00044">
    <property type="entry name" value="CYCc"/>
    <property type="match status" value="1"/>
</dbReference>
<dbReference type="SUPFAM" id="SSF52172">
    <property type="entry name" value="CheY-like"/>
    <property type="match status" value="2"/>
</dbReference>
<dbReference type="SUPFAM" id="SSF55874">
    <property type="entry name" value="ATPase domain of HSP90 chaperone/DNA topoisomerase II/histidine kinase"/>
    <property type="match status" value="1"/>
</dbReference>
<dbReference type="SUPFAM" id="SSF47384">
    <property type="entry name" value="Homodimeric domain of signal transducing histidine kinase"/>
    <property type="match status" value="1"/>
</dbReference>
<dbReference type="PRINTS" id="PR00344">
    <property type="entry name" value="BCTRLSENSOR"/>
</dbReference>
<keyword evidence="4" id="KW-0808">Transferase</keyword>
<evidence type="ECO:0000259" key="9">
    <source>
        <dbReference type="PROSITE" id="PS50109"/>
    </source>
</evidence>
<dbReference type="EC" id="2.7.13.3" evidence="2"/>
<dbReference type="CDD" id="cd00082">
    <property type="entry name" value="HisKA"/>
    <property type="match status" value="1"/>
</dbReference>
<dbReference type="InterPro" id="IPR005467">
    <property type="entry name" value="His_kinase_dom"/>
</dbReference>
<feature type="domain" description="Histidine kinase" evidence="9">
    <location>
        <begin position="316"/>
        <end position="534"/>
    </location>
</feature>
<dbReference type="PANTHER" id="PTHR43047">
    <property type="entry name" value="TWO-COMPONENT HISTIDINE PROTEIN KINASE"/>
    <property type="match status" value="1"/>
</dbReference>
<dbReference type="SMART" id="SM00387">
    <property type="entry name" value="HATPase_c"/>
    <property type="match status" value="1"/>
</dbReference>
<dbReference type="SMART" id="SM00388">
    <property type="entry name" value="HisKA"/>
    <property type="match status" value="1"/>
</dbReference>
<dbReference type="InterPro" id="IPR003594">
    <property type="entry name" value="HATPase_dom"/>
</dbReference>
<dbReference type="Gene3D" id="3.30.565.10">
    <property type="entry name" value="Histidine kinase-like ATPase, C-terminal domain"/>
    <property type="match status" value="1"/>
</dbReference>
<feature type="compositionally biased region" description="Polar residues" evidence="8">
    <location>
        <begin position="1234"/>
        <end position="1251"/>
    </location>
</feature>
<evidence type="ECO:0000313" key="12">
    <source>
        <dbReference type="EMBL" id="CAD8490093.1"/>
    </source>
</evidence>
<dbReference type="PROSITE" id="PS50110">
    <property type="entry name" value="RESPONSE_REGULATORY"/>
    <property type="match status" value="2"/>
</dbReference>
<evidence type="ECO:0000256" key="2">
    <source>
        <dbReference type="ARBA" id="ARBA00012438"/>
    </source>
</evidence>
<dbReference type="FunFam" id="3.30.565.10:FF:000006">
    <property type="entry name" value="Sensor histidine kinase WalK"/>
    <property type="match status" value="1"/>
</dbReference>
<dbReference type="InterPro" id="IPR001789">
    <property type="entry name" value="Sig_transdc_resp-reg_receiver"/>
</dbReference>
<dbReference type="GO" id="GO:0009190">
    <property type="term" value="P:cyclic nucleotide biosynthetic process"/>
    <property type="evidence" value="ECO:0007669"/>
    <property type="project" value="InterPro"/>
</dbReference>
<evidence type="ECO:0000256" key="1">
    <source>
        <dbReference type="ARBA" id="ARBA00000085"/>
    </source>
</evidence>
<dbReference type="SUPFAM" id="SSF55073">
    <property type="entry name" value="Nucleotide cyclase"/>
    <property type="match status" value="1"/>
</dbReference>
<dbReference type="Pfam" id="PF02518">
    <property type="entry name" value="HATPase_c"/>
    <property type="match status" value="1"/>
</dbReference>
<dbReference type="PROSITE" id="PS50109">
    <property type="entry name" value="HIS_KIN"/>
    <property type="match status" value="1"/>
</dbReference>
<keyword evidence="5" id="KW-0418">Kinase</keyword>
<sequence length="1589" mass="177534">MAGPDARLPVCSKTYTLEDFKIFDELKEPHFVMDFDPEFSSHIFGNLAICNCFNKTFEEFLAFDCNSGTSVGMRKWMDSVYHKVQLNWETTYELKTVHPSSSPTPVVLKMEMRPLQLKLPPERAEKYKWKSDTKVVLLVNCTLEGEANELEKKVATQARRSHELLSHIDVIASVFKTDGAFVSMNVTGEKYYWSQGKEFDRPCSESTSQSSSEEFVMSLGRIYRSCVWDSEEQLEDLKKKVNSLKIGDERIEVEVKKVPRGGDAGDIWHRIRFIPMLDPVEGFSCVLVMEQDITSLKSTEFELIAAQSAQQDFFAAISHELRTPLNGIIGLTESLIQMGERSPAELKTLKVVKSSGVRLSQLVNDILDAASLKQQKLVIKAEWVSIFQVAETVIDMLHPLVKGAVELKNLVDQKLPAIKGDSGRIIQIITNLVSNAIKFTSSGFIRINAKMVENHCIVEVSDSGIGIPSNKLDAIWGAFQQVDMSTTRKYGGTGLGLSLVKQLVEAHGGSVSVASNFGGDNHGSVFRFNIPKDFEEKTGDPPSSPAPRRSMKRNPSTEDLTTCGEKPKVEEEKRNDDENFSRSCSVESIKEVSDENERLKKRVHELEKVLLGNKSTNTNDAAANDDEAARDPKIPYHSEIHGCIEILSVDDNEVNHMVVENILTPRGFKITTCMSGVEALELLESRSFLPDLILLDCMMPVMSGFEVCQTLRRKHPQNALPIIMVSARSGDEDIVRGLSLGCNDYITKPFSAGELNARIDVQLKIRELWRTEIQKLGGWQARSERLPKNVKMRLKKGNSMIMDYHENVSVLICELVNMRRYAHGMEMDTFVHFLNNLYGTLDEVAAKHGVLPIFGDTYMVVTGHEARLGPSLAAGQNAAEKADNYVDPSISSSRRLIKVAMDFLKVADEMWYNLKGKSVRPRLRIGISTGEAYSGFVGSRNAHFTFFGTAIYEAWEMTSLGFHGCIHISQSTYDDLENRDDAVLFTDAPGRKSYLMKIGDFENVLELKKAEAQGTSVEDCPERLREDVAGQLTKPRVAAHQAYLNMIRQMHMDDKVCPNCKGSLAMICTKCRLGDDVSQASEVFDKDIKFHYDKFGKYEILSVDDDQVNQMVIENILRPSGYEVKVCMDGPEALAELGNRDYLPDLCLVDVMMPSMDGYEVVRKLRTLYPETLPIVMVSANLDIASDAQACGADAWDSKPLKAGAIVEKIQKTMELKKTSRRSSPDGRPDSSLKRSSSNGPQEAPLNNLQDSNKLMEEINHLRAELTVMQDKAEKLEEEKTKLNADLEIHILSNKQKEQEVSELKQARRDAEVRHMREMKESENTQKDRVRKDLVEKNKMVLNADSRSHDSKTDVFDNVQVVSTCLRCLETERKLEDACGRERQIMKLLVTAQTQHSQLQIAYCTLVNKWVGYSVPAPPTKPRTSTLELVELLEENDMWMDYDALKGMGVRKVEDILQISGAHLDNMAPVTANKVRRLQELLKQKDLSAVTAREAHVTTFASPIANVTANRSSVLASDSLHNSVAAGRPTSSGGQLSATGQRAAASKTELAVEAIGRALKVLSQSDSNSDNVSDDVRARLIAMLTTPKP</sequence>
<evidence type="ECO:0000256" key="3">
    <source>
        <dbReference type="ARBA" id="ARBA00022553"/>
    </source>
</evidence>
<accession>A0A7S0EP08</accession>